<comment type="caution">
    <text evidence="2">The sequence shown here is derived from an EMBL/GenBank/DDBJ whole genome shotgun (WGS) entry which is preliminary data.</text>
</comment>
<reference evidence="2 3" key="1">
    <citation type="submission" date="2017-09" db="EMBL/GenBank/DDBJ databases">
        <title>Depth-based differentiation of microbial function through sediment-hosted aquifers and enrichment of novel symbionts in the deep terrestrial subsurface.</title>
        <authorList>
            <person name="Probst A.J."/>
            <person name="Ladd B."/>
            <person name="Jarett J.K."/>
            <person name="Geller-Mcgrath D.E."/>
            <person name="Sieber C.M."/>
            <person name="Emerson J.B."/>
            <person name="Anantharaman K."/>
            <person name="Thomas B.C."/>
            <person name="Malmstrom R."/>
            <person name="Stieglmeier M."/>
            <person name="Klingl A."/>
            <person name="Woyke T."/>
            <person name="Ryan C.M."/>
            <person name="Banfield J.F."/>
        </authorList>
    </citation>
    <scope>NUCLEOTIDE SEQUENCE [LARGE SCALE GENOMIC DNA]</scope>
    <source>
        <strain evidence="2">CG11_big_fil_rev_8_21_14_0_20_39_10</strain>
    </source>
</reference>
<dbReference type="EMBL" id="PCWW01000034">
    <property type="protein sequence ID" value="PIR13472.1"/>
    <property type="molecule type" value="Genomic_DNA"/>
</dbReference>
<name>A0A2M6K9I0_9BACT</name>
<dbReference type="AlphaFoldDB" id="A0A2M6K9I0"/>
<evidence type="ECO:0000313" key="3">
    <source>
        <dbReference type="Proteomes" id="UP000230869"/>
    </source>
</evidence>
<gene>
    <name evidence="2" type="ORF">COV49_02060</name>
</gene>
<protein>
    <submittedName>
        <fullName evidence="2">Uncharacterized protein</fullName>
    </submittedName>
</protein>
<evidence type="ECO:0000256" key="1">
    <source>
        <dbReference type="SAM" id="MobiDB-lite"/>
    </source>
</evidence>
<feature type="region of interest" description="Disordered" evidence="1">
    <location>
        <begin position="145"/>
        <end position="200"/>
    </location>
</feature>
<proteinExistence type="predicted"/>
<evidence type="ECO:0000313" key="2">
    <source>
        <dbReference type="EMBL" id="PIR13472.1"/>
    </source>
</evidence>
<dbReference type="Proteomes" id="UP000230869">
    <property type="component" value="Unassembled WGS sequence"/>
</dbReference>
<accession>A0A2M6K9I0</accession>
<organism evidence="2 3">
    <name type="scientific">Candidatus Falkowbacteria bacterium CG11_big_fil_rev_8_21_14_0_20_39_10</name>
    <dbReference type="NCBI Taxonomy" id="1974570"/>
    <lineage>
        <taxon>Bacteria</taxon>
        <taxon>Candidatus Falkowiibacteriota</taxon>
    </lineage>
</organism>
<sequence>MNFRPRRISHGLKDLKILNNYKNMGILFSRPSGSQKFNKFKQIGGSSGQKILKKMDYADRAKLKGFVKGIGSQRVSIQKAAKAIGDEHGSVLKNKFLTAAEKHYSGGLTEKQRERNIKTTMAKDEILGQVGGGEKGSAAKRFGLKDPNTGFAGQKKQNVSSPNPIPKKPAGGFNKSVSNLNIIPPRSGGGGTGIPLSRVG</sequence>